<comment type="caution">
    <text evidence="2">The sequence shown here is derived from an EMBL/GenBank/DDBJ whole genome shotgun (WGS) entry which is preliminary data.</text>
</comment>
<dbReference type="GO" id="GO:0016783">
    <property type="term" value="F:sulfurtransferase activity"/>
    <property type="evidence" value="ECO:0007669"/>
    <property type="project" value="InterPro"/>
</dbReference>
<dbReference type="Proteomes" id="UP000243579">
    <property type="component" value="Unassembled WGS sequence"/>
</dbReference>
<dbReference type="Gene3D" id="3.40.50.620">
    <property type="entry name" value="HUPs"/>
    <property type="match status" value="1"/>
</dbReference>
<reference evidence="2 3" key="1">
    <citation type="journal article" date="2014" name="Genome Biol. Evol.">
        <title>The secreted proteins of Achlya hypogyna and Thraustotheca clavata identify the ancestral oomycete secretome and reveal gene acquisitions by horizontal gene transfer.</title>
        <authorList>
            <person name="Misner I."/>
            <person name="Blouin N."/>
            <person name="Leonard G."/>
            <person name="Richards T.A."/>
            <person name="Lane C.E."/>
        </authorList>
    </citation>
    <scope>NUCLEOTIDE SEQUENCE [LARGE SCALE GENOMIC DNA]</scope>
    <source>
        <strain evidence="2 3">ATCC 48635</strain>
    </source>
</reference>
<dbReference type="STRING" id="1202772.A0A1V9YX19"/>
<dbReference type="PANTHER" id="PTHR43169">
    <property type="entry name" value="EXSB FAMILY PROTEIN"/>
    <property type="match status" value="1"/>
</dbReference>
<gene>
    <name evidence="2" type="ORF">ACHHYP_05696</name>
</gene>
<dbReference type="Pfam" id="PF02540">
    <property type="entry name" value="NAD_synthase"/>
    <property type="match status" value="1"/>
</dbReference>
<dbReference type="OrthoDB" id="42985at2759"/>
<sequence>MGLWRAMVERVARAGSAQALNVVAFSGGVDSSVVAALVYEAFPRNSVACLGVSAALPADQLGLARKIAGEIGIQLLETPTTEGEDPLYVENRGQSCYHCKTNLRGSVDKPFLFNGTNADDKLDPTRLGLIAASEFRVVSPLEDLSKAHVRALANERGLLNWNFAASPCLRSRLAFGVSATADHLKRVEAAETFARSFLQLAPQDNLRVRFLPQNHAAVELDAARHASVTSEERNTLAVHCAELGFAETVVRPFRSGSLSLPPPPGLTH</sequence>
<feature type="domain" description="NAD/GMP synthase" evidence="1">
    <location>
        <begin position="11"/>
        <end position="79"/>
    </location>
</feature>
<dbReference type="SUPFAM" id="SSF52402">
    <property type="entry name" value="Adenine nucleotide alpha hydrolases-like"/>
    <property type="match status" value="1"/>
</dbReference>
<proteinExistence type="predicted"/>
<keyword evidence="3" id="KW-1185">Reference proteome</keyword>
<dbReference type="InterPro" id="IPR022310">
    <property type="entry name" value="NAD/GMP_synthase"/>
</dbReference>
<evidence type="ECO:0000313" key="2">
    <source>
        <dbReference type="EMBL" id="OQR90242.1"/>
    </source>
</evidence>
<dbReference type="InterPro" id="IPR014729">
    <property type="entry name" value="Rossmann-like_a/b/a_fold"/>
</dbReference>
<protein>
    <recommendedName>
        <fullName evidence="1">NAD/GMP synthase domain-containing protein</fullName>
    </recommendedName>
</protein>
<dbReference type="EMBL" id="JNBR01000651">
    <property type="protein sequence ID" value="OQR90242.1"/>
    <property type="molecule type" value="Genomic_DNA"/>
</dbReference>
<dbReference type="InterPro" id="IPR052188">
    <property type="entry name" value="Ni-pincer_cofactor_biosynth"/>
</dbReference>
<dbReference type="GO" id="GO:0006163">
    <property type="term" value="P:purine nucleotide metabolic process"/>
    <property type="evidence" value="ECO:0007669"/>
    <property type="project" value="UniProtKB-ARBA"/>
</dbReference>
<evidence type="ECO:0000313" key="3">
    <source>
        <dbReference type="Proteomes" id="UP000243579"/>
    </source>
</evidence>
<dbReference type="AlphaFoldDB" id="A0A1V9YX19"/>
<name>A0A1V9YX19_ACHHY</name>
<dbReference type="PANTHER" id="PTHR43169:SF2">
    <property type="entry name" value="NAD_GMP SYNTHASE DOMAIN-CONTAINING PROTEIN"/>
    <property type="match status" value="1"/>
</dbReference>
<accession>A0A1V9YX19</accession>
<dbReference type="CDD" id="cd01990">
    <property type="entry name" value="LarE-like"/>
    <property type="match status" value="1"/>
</dbReference>
<dbReference type="InterPro" id="IPR005232">
    <property type="entry name" value="LarE"/>
</dbReference>
<evidence type="ECO:0000259" key="1">
    <source>
        <dbReference type="Pfam" id="PF02540"/>
    </source>
</evidence>
<organism evidence="2 3">
    <name type="scientific">Achlya hypogyna</name>
    <name type="common">Oomycete</name>
    <name type="synonym">Protoachlya hypogyna</name>
    <dbReference type="NCBI Taxonomy" id="1202772"/>
    <lineage>
        <taxon>Eukaryota</taxon>
        <taxon>Sar</taxon>
        <taxon>Stramenopiles</taxon>
        <taxon>Oomycota</taxon>
        <taxon>Saprolegniomycetes</taxon>
        <taxon>Saprolegniales</taxon>
        <taxon>Achlyaceae</taxon>
        <taxon>Achlya</taxon>
    </lineage>
</organism>